<evidence type="ECO:0000313" key="3">
    <source>
        <dbReference type="Proteomes" id="UP000886998"/>
    </source>
</evidence>
<evidence type="ECO:0000256" key="1">
    <source>
        <dbReference type="SAM" id="MobiDB-lite"/>
    </source>
</evidence>
<name>A0A8X7CRF6_9ARAC</name>
<feature type="region of interest" description="Disordered" evidence="1">
    <location>
        <begin position="135"/>
        <end position="155"/>
    </location>
</feature>
<organism evidence="2 3">
    <name type="scientific">Trichonephila inaurata madagascariensis</name>
    <dbReference type="NCBI Taxonomy" id="2747483"/>
    <lineage>
        <taxon>Eukaryota</taxon>
        <taxon>Metazoa</taxon>
        <taxon>Ecdysozoa</taxon>
        <taxon>Arthropoda</taxon>
        <taxon>Chelicerata</taxon>
        <taxon>Arachnida</taxon>
        <taxon>Araneae</taxon>
        <taxon>Araneomorphae</taxon>
        <taxon>Entelegynae</taxon>
        <taxon>Araneoidea</taxon>
        <taxon>Nephilidae</taxon>
        <taxon>Trichonephila</taxon>
        <taxon>Trichonephila inaurata</taxon>
    </lineage>
</organism>
<dbReference type="AlphaFoldDB" id="A0A8X7CRF6"/>
<proteinExistence type="predicted"/>
<evidence type="ECO:0000313" key="2">
    <source>
        <dbReference type="EMBL" id="GFY78333.1"/>
    </source>
</evidence>
<sequence length="155" mass="17556">MHNHRIKLDVLSPTESKCPLRNGEVLSSGIHFSNPTSLRPSLFQVELEEGRPRLKCKKEVAKKFHLVSDGSHVQRRPQSKSIRKPSRYSTYKGGRKKFLLSSNLPFLPSSSRSLERLLQAEWTDTWVEEARIANPSKASTSSLNTSVPPPGTYWD</sequence>
<comment type="caution">
    <text evidence="2">The sequence shown here is derived from an EMBL/GenBank/DDBJ whole genome shotgun (WGS) entry which is preliminary data.</text>
</comment>
<dbReference type="Proteomes" id="UP000886998">
    <property type="component" value="Unassembled WGS sequence"/>
</dbReference>
<feature type="compositionally biased region" description="Polar residues" evidence="1">
    <location>
        <begin position="136"/>
        <end position="146"/>
    </location>
</feature>
<feature type="compositionally biased region" description="Basic residues" evidence="1">
    <location>
        <begin position="73"/>
        <end position="86"/>
    </location>
</feature>
<dbReference type="EMBL" id="BMAV01022937">
    <property type="protein sequence ID" value="GFY78333.1"/>
    <property type="molecule type" value="Genomic_DNA"/>
</dbReference>
<gene>
    <name evidence="2" type="ORF">TNIN_471991</name>
</gene>
<dbReference type="OrthoDB" id="10553442at2759"/>
<protein>
    <submittedName>
        <fullName evidence="2">Uncharacterized protein</fullName>
    </submittedName>
</protein>
<reference evidence="2" key="1">
    <citation type="submission" date="2020-08" db="EMBL/GenBank/DDBJ databases">
        <title>Multicomponent nature underlies the extraordinary mechanical properties of spider dragline silk.</title>
        <authorList>
            <person name="Kono N."/>
            <person name="Nakamura H."/>
            <person name="Mori M."/>
            <person name="Yoshida Y."/>
            <person name="Ohtoshi R."/>
            <person name="Malay A.D."/>
            <person name="Moran D.A.P."/>
            <person name="Tomita M."/>
            <person name="Numata K."/>
            <person name="Arakawa K."/>
        </authorList>
    </citation>
    <scope>NUCLEOTIDE SEQUENCE</scope>
</reference>
<keyword evidence="3" id="KW-1185">Reference proteome</keyword>
<accession>A0A8X7CRF6</accession>
<feature type="region of interest" description="Disordered" evidence="1">
    <location>
        <begin position="69"/>
        <end position="90"/>
    </location>
</feature>